<evidence type="ECO:0000256" key="1">
    <source>
        <dbReference type="SAM" id="SignalP"/>
    </source>
</evidence>
<dbReference type="KEGG" id="rhg:EXZ61_08935"/>
<dbReference type="RefSeq" id="WP_142811051.1">
    <property type="nucleotide sequence ID" value="NZ_CP036282.1"/>
</dbReference>
<keyword evidence="3" id="KW-1185">Reference proteome</keyword>
<evidence type="ECO:0000313" key="3">
    <source>
        <dbReference type="Proteomes" id="UP000317365"/>
    </source>
</evidence>
<reference evidence="3" key="1">
    <citation type="submission" date="2019-02" db="EMBL/GenBank/DDBJ databases">
        <title>Complete genome sequence of Rhodoferax sp. Gr-4.</title>
        <authorList>
            <person name="Jin L."/>
        </authorList>
    </citation>
    <scope>NUCLEOTIDE SEQUENCE [LARGE SCALE GENOMIC DNA]</scope>
    <source>
        <strain evidence="3">Gr-4</strain>
    </source>
</reference>
<keyword evidence="1" id="KW-0732">Signal</keyword>
<proteinExistence type="predicted"/>
<feature type="chain" id="PRO_5022205304" evidence="1">
    <location>
        <begin position="25"/>
        <end position="240"/>
    </location>
</feature>
<evidence type="ECO:0000313" key="2">
    <source>
        <dbReference type="EMBL" id="QDL54280.1"/>
    </source>
</evidence>
<feature type="signal peptide" evidence="1">
    <location>
        <begin position="1"/>
        <end position="24"/>
    </location>
</feature>
<gene>
    <name evidence="2" type="ORF">EXZ61_08935</name>
</gene>
<sequence>MIFFSQFIRTLLIACLFFTVSAFATDPSLIYRGVTLGDELDKVQMLIASEFPRINVIDRNYLVKAGDDEGMQRDSCAYAATSNRQKNCILANFGFSRQLQLNNVYVEQSFMPAISLESLMGKLSKSYGSPRLTFREIISASPPSNTAFVSPASELTSLVWGGSKTPSGSYRNSSFPFEALERIGGKFVSVSIFHQGNLVNGYSLRILDEVRAKSNAVEMMQEIEQQEAAGRAKSDGSVKF</sequence>
<accession>A0A515ENS0</accession>
<dbReference type="EMBL" id="CP036282">
    <property type="protein sequence ID" value="QDL54280.1"/>
    <property type="molecule type" value="Genomic_DNA"/>
</dbReference>
<name>A0A515ENS0_9BURK</name>
<reference evidence="3" key="2">
    <citation type="journal article" date="2020" name="Int. J. Syst. Evol. Microbiol.">
        <title>Genomic insights into a novel species Rhodoferax aquaticus sp. nov., isolated from freshwater.</title>
        <authorList>
            <person name="Li T."/>
            <person name="Zhuo Y."/>
            <person name="Jin C.Z."/>
            <person name="Wu X."/>
            <person name="Ko S.R."/>
            <person name="Jin F.J."/>
            <person name="Ahn C.Y."/>
            <person name="Oh H.M."/>
            <person name="Lee H.G."/>
            <person name="Jin L."/>
        </authorList>
    </citation>
    <scope>NUCLEOTIDE SEQUENCE [LARGE SCALE GENOMIC DNA]</scope>
    <source>
        <strain evidence="3">Gr-4</strain>
    </source>
</reference>
<protein>
    <submittedName>
        <fullName evidence="2">Uncharacterized protein</fullName>
    </submittedName>
</protein>
<organism evidence="2 3">
    <name type="scientific">Rhodoferax aquaticus</name>
    <dbReference type="NCBI Taxonomy" id="2527691"/>
    <lineage>
        <taxon>Bacteria</taxon>
        <taxon>Pseudomonadati</taxon>
        <taxon>Pseudomonadota</taxon>
        <taxon>Betaproteobacteria</taxon>
        <taxon>Burkholderiales</taxon>
        <taxon>Comamonadaceae</taxon>
        <taxon>Rhodoferax</taxon>
    </lineage>
</organism>
<dbReference type="Proteomes" id="UP000317365">
    <property type="component" value="Chromosome"/>
</dbReference>
<dbReference type="AlphaFoldDB" id="A0A515ENS0"/>